<dbReference type="InterPro" id="IPR046357">
    <property type="entry name" value="PPIase_dom_sf"/>
</dbReference>
<dbReference type="GO" id="GO:0003755">
    <property type="term" value="F:peptidyl-prolyl cis-trans isomerase activity"/>
    <property type="evidence" value="ECO:0007669"/>
    <property type="project" value="UniProtKB-UniRule"/>
</dbReference>
<evidence type="ECO:0000313" key="16">
    <source>
        <dbReference type="WBParaSite" id="ALUE_0001193801-mRNA-1"/>
    </source>
</evidence>
<evidence type="ECO:0000256" key="12">
    <source>
        <dbReference type="RuleBase" id="RU363014"/>
    </source>
</evidence>
<dbReference type="GO" id="GO:0005819">
    <property type="term" value="C:spindle"/>
    <property type="evidence" value="ECO:0007669"/>
    <property type="project" value="UniProtKB-SubCell"/>
</dbReference>
<evidence type="ECO:0000256" key="5">
    <source>
        <dbReference type="ARBA" id="ARBA00022490"/>
    </source>
</evidence>
<dbReference type="GO" id="GO:0006364">
    <property type="term" value="P:rRNA processing"/>
    <property type="evidence" value="ECO:0007669"/>
    <property type="project" value="InterPro"/>
</dbReference>
<evidence type="ECO:0000313" key="15">
    <source>
        <dbReference type="Proteomes" id="UP000036681"/>
    </source>
</evidence>
<dbReference type="Gene3D" id="3.10.50.40">
    <property type="match status" value="1"/>
</dbReference>
<dbReference type="WBParaSite" id="ALUE_0001193801-mRNA-1">
    <property type="protein sequence ID" value="ALUE_0001193801-mRNA-1"/>
    <property type="gene ID" value="ALUE_0001193801"/>
</dbReference>
<dbReference type="FunFam" id="3.10.50.40:FF:000015">
    <property type="entry name" value="Peptidyl-prolyl cis-trans isomerase"/>
    <property type="match status" value="1"/>
</dbReference>
<keyword evidence="10" id="KW-0539">Nucleus</keyword>
<feature type="domain" description="PpiC" evidence="14">
    <location>
        <begin position="29"/>
        <end position="123"/>
    </location>
</feature>
<organism evidence="15 16">
    <name type="scientific">Ascaris lumbricoides</name>
    <name type="common">Giant roundworm</name>
    <dbReference type="NCBI Taxonomy" id="6252"/>
    <lineage>
        <taxon>Eukaryota</taxon>
        <taxon>Metazoa</taxon>
        <taxon>Ecdysozoa</taxon>
        <taxon>Nematoda</taxon>
        <taxon>Chromadorea</taxon>
        <taxon>Rhabditida</taxon>
        <taxon>Spirurina</taxon>
        <taxon>Ascaridomorpha</taxon>
        <taxon>Ascaridoidea</taxon>
        <taxon>Ascarididae</taxon>
        <taxon>Ascaris</taxon>
    </lineage>
</organism>
<evidence type="ECO:0000259" key="14">
    <source>
        <dbReference type="PROSITE" id="PS50198"/>
    </source>
</evidence>
<evidence type="ECO:0000256" key="3">
    <source>
        <dbReference type="ARBA" id="ARBA00004604"/>
    </source>
</evidence>
<keyword evidence="9 11" id="KW-0413">Isomerase</keyword>
<accession>A0A0M3I4Z9</accession>
<evidence type="ECO:0000256" key="8">
    <source>
        <dbReference type="ARBA" id="ARBA00023212"/>
    </source>
</evidence>
<dbReference type="PROSITE" id="PS50198">
    <property type="entry name" value="PPIC_PPIASE_2"/>
    <property type="match status" value="1"/>
</dbReference>
<evidence type="ECO:0000256" key="2">
    <source>
        <dbReference type="ARBA" id="ARBA00004186"/>
    </source>
</evidence>
<name>A0A0M3I4Z9_ASCLU</name>
<dbReference type="EC" id="5.2.1.8" evidence="12"/>
<dbReference type="SUPFAM" id="SSF54534">
    <property type="entry name" value="FKBP-like"/>
    <property type="match status" value="1"/>
</dbReference>
<dbReference type="Pfam" id="PF13616">
    <property type="entry name" value="Rotamase_3"/>
    <property type="match status" value="1"/>
</dbReference>
<dbReference type="InterPro" id="IPR043323">
    <property type="entry name" value="PIN4"/>
</dbReference>
<evidence type="ECO:0000256" key="7">
    <source>
        <dbReference type="ARBA" id="ARBA00023125"/>
    </source>
</evidence>
<evidence type="ECO:0000256" key="13">
    <source>
        <dbReference type="SAM" id="MobiDB-lite"/>
    </source>
</evidence>
<proteinExistence type="inferred from homology"/>
<dbReference type="PANTHER" id="PTHR45995">
    <property type="match status" value="1"/>
</dbReference>
<keyword evidence="7" id="KW-0238">DNA-binding</keyword>
<keyword evidence="6 11" id="KW-0697">Rotamase</keyword>
<keyword evidence="8" id="KW-0206">Cytoskeleton</keyword>
<evidence type="ECO:0000256" key="11">
    <source>
        <dbReference type="PROSITE-ProRule" id="PRU00278"/>
    </source>
</evidence>
<sequence>MPPKKAGSAKAGKASVNAGDAPKKETKGGTAIKVRHILCEKQSKALEAMEKLKSGMKFNEVAANYSEDKARSGGDLGWMTRGSMVGAFQDAAFALPTSTVDKPVYTDPPVKTQFGYHIIMVEGKK</sequence>
<keyword evidence="15" id="KW-1185">Reference proteome</keyword>
<protein>
    <recommendedName>
        <fullName evidence="12">Peptidyl-prolyl cis-trans isomerase</fullName>
        <ecNumber evidence="12">5.2.1.8</ecNumber>
    </recommendedName>
</protein>
<feature type="compositionally biased region" description="Low complexity" evidence="13">
    <location>
        <begin position="1"/>
        <end position="15"/>
    </location>
</feature>
<evidence type="ECO:0000256" key="9">
    <source>
        <dbReference type="ARBA" id="ARBA00023235"/>
    </source>
</evidence>
<evidence type="ECO:0000256" key="6">
    <source>
        <dbReference type="ARBA" id="ARBA00023110"/>
    </source>
</evidence>
<dbReference type="GO" id="GO:0003677">
    <property type="term" value="F:DNA binding"/>
    <property type="evidence" value="ECO:0007669"/>
    <property type="project" value="UniProtKB-KW"/>
</dbReference>
<evidence type="ECO:0000256" key="4">
    <source>
        <dbReference type="ARBA" id="ARBA00010242"/>
    </source>
</evidence>
<comment type="subcellular location">
    <subcellularLocation>
        <location evidence="2">Cytoplasm</location>
        <location evidence="2">Cytoskeleton</location>
        <location evidence="2">Spindle</location>
    </subcellularLocation>
    <subcellularLocation>
        <location evidence="3">Nucleus</location>
        <location evidence="3">Nucleolus</location>
    </subcellularLocation>
</comment>
<comment type="similarity">
    <text evidence="4">Belongs to the PpiC/parvulin rotamase family. PIN4 subfamily.</text>
</comment>
<reference evidence="16" key="1">
    <citation type="submission" date="2017-02" db="UniProtKB">
        <authorList>
            <consortium name="WormBaseParasite"/>
        </authorList>
    </citation>
    <scope>IDENTIFICATION</scope>
</reference>
<evidence type="ECO:0000256" key="1">
    <source>
        <dbReference type="ARBA" id="ARBA00000971"/>
    </source>
</evidence>
<feature type="region of interest" description="Disordered" evidence="13">
    <location>
        <begin position="1"/>
        <end position="30"/>
    </location>
</feature>
<dbReference type="GO" id="GO:0005730">
    <property type="term" value="C:nucleolus"/>
    <property type="evidence" value="ECO:0007669"/>
    <property type="project" value="UniProtKB-SubCell"/>
</dbReference>
<dbReference type="Proteomes" id="UP000036681">
    <property type="component" value="Unplaced"/>
</dbReference>
<comment type="catalytic activity">
    <reaction evidence="1 12">
        <text>[protein]-peptidylproline (omega=180) = [protein]-peptidylproline (omega=0)</text>
        <dbReference type="Rhea" id="RHEA:16237"/>
        <dbReference type="Rhea" id="RHEA-COMP:10747"/>
        <dbReference type="Rhea" id="RHEA-COMP:10748"/>
        <dbReference type="ChEBI" id="CHEBI:83833"/>
        <dbReference type="ChEBI" id="CHEBI:83834"/>
        <dbReference type="EC" id="5.2.1.8"/>
    </reaction>
</comment>
<keyword evidence="5" id="KW-0963">Cytoplasm</keyword>
<dbReference type="AlphaFoldDB" id="A0A0M3I4Z9"/>
<evidence type="ECO:0000256" key="10">
    <source>
        <dbReference type="ARBA" id="ARBA00023242"/>
    </source>
</evidence>
<dbReference type="InterPro" id="IPR000297">
    <property type="entry name" value="PPIase_PpiC"/>
</dbReference>